<dbReference type="InterPro" id="IPR029058">
    <property type="entry name" value="AB_hydrolase_fold"/>
</dbReference>
<dbReference type="Pfam" id="PF12697">
    <property type="entry name" value="Abhydrolase_6"/>
    <property type="match status" value="1"/>
</dbReference>
<keyword evidence="2" id="KW-0378">Hydrolase</keyword>
<feature type="domain" description="AB hydrolase-1" evidence="1">
    <location>
        <begin position="8"/>
        <end position="245"/>
    </location>
</feature>
<dbReference type="GO" id="GO:0016787">
    <property type="term" value="F:hydrolase activity"/>
    <property type="evidence" value="ECO:0007669"/>
    <property type="project" value="UniProtKB-KW"/>
</dbReference>
<organism evidence="2 3">
    <name type="scientific">Dentiradicibacter hellwigii</name>
    <dbReference type="NCBI Taxonomy" id="3149053"/>
    <lineage>
        <taxon>Bacteria</taxon>
        <taxon>Pseudomonadati</taxon>
        <taxon>Pseudomonadota</taxon>
        <taxon>Betaproteobacteria</taxon>
        <taxon>Rhodocyclales</taxon>
        <taxon>Rhodocyclaceae</taxon>
        <taxon>Dentiradicibacter</taxon>
    </lineage>
</organism>
<reference evidence="3" key="1">
    <citation type="submission" date="2024-06" db="EMBL/GenBank/DDBJ databases">
        <title>Radixoralia hellwigii gen. nov., sp nov., isolated from a root canal in the human oral cavity.</title>
        <authorList>
            <person name="Bartsch S."/>
            <person name="Wittmer A."/>
            <person name="Schulz A.-K."/>
            <person name="Neumann-Schaal M."/>
            <person name="Wolf J."/>
            <person name="Gronow S."/>
            <person name="Tennert C."/>
            <person name="Haecker G."/>
            <person name="Cieplik F."/>
            <person name="Al-Ahmad A."/>
        </authorList>
    </citation>
    <scope>NUCLEOTIDE SEQUENCE [LARGE SCALE GENOMIC DNA]</scope>
    <source>
        <strain evidence="3">Wk13</strain>
    </source>
</reference>
<dbReference type="PANTHER" id="PTHR43194:SF5">
    <property type="entry name" value="PIMELOYL-[ACYL-CARRIER PROTEIN] METHYL ESTER ESTERASE"/>
    <property type="match status" value="1"/>
</dbReference>
<evidence type="ECO:0000259" key="1">
    <source>
        <dbReference type="Pfam" id="PF12697"/>
    </source>
</evidence>
<accession>A0ABV4UDG5</accession>
<keyword evidence="3" id="KW-1185">Reference proteome</keyword>
<dbReference type="PANTHER" id="PTHR43194">
    <property type="entry name" value="HYDROLASE ALPHA/BETA FOLD FAMILY"/>
    <property type="match status" value="1"/>
</dbReference>
<dbReference type="InterPro" id="IPR050228">
    <property type="entry name" value="Carboxylesterase_BioH"/>
</dbReference>
<name>A0ABV4UDG5_9RHOO</name>
<comment type="caution">
    <text evidence="2">The sequence shown here is derived from an EMBL/GenBank/DDBJ whole genome shotgun (WGS) entry which is preliminary data.</text>
</comment>
<evidence type="ECO:0000313" key="2">
    <source>
        <dbReference type="EMBL" id="MFA9949095.1"/>
    </source>
</evidence>
<dbReference type="RefSeq" id="WP_418890249.1">
    <property type="nucleotide sequence ID" value="NZ_JBEUWX010000001.1"/>
</dbReference>
<proteinExistence type="predicted"/>
<dbReference type="Proteomes" id="UP001574673">
    <property type="component" value="Unassembled WGS sequence"/>
</dbReference>
<evidence type="ECO:0000313" key="3">
    <source>
        <dbReference type="Proteomes" id="UP001574673"/>
    </source>
</evidence>
<gene>
    <name evidence="2" type="ORF">ABCS64_01920</name>
</gene>
<dbReference type="EMBL" id="JBEUWX010000001">
    <property type="protein sequence ID" value="MFA9949095.1"/>
    <property type="molecule type" value="Genomic_DNA"/>
</dbReference>
<protein>
    <submittedName>
        <fullName evidence="2">Alpha/beta fold hydrolase</fullName>
    </submittedName>
</protein>
<dbReference type="InterPro" id="IPR000073">
    <property type="entry name" value="AB_hydrolase_1"/>
</dbReference>
<dbReference type="SUPFAM" id="SSF53474">
    <property type="entry name" value="alpha/beta-Hydrolases"/>
    <property type="match status" value="1"/>
</dbReference>
<sequence length="265" mass="28413">MSRPSLALIHGWGFGRQAWAPVIPALSAHLDIHLVDLPGYASAPPDPGRFADAARRIACRLPAGSLLCGWSLGALLALEIATQQAHPQAEQPPTHFSGLILVGATPCFTQRDDWPHAQTPQLLERFTQAVADAPAETLRHFIALLNQGDAQARAHTRSQQRALSAMPAPDPASLQQGLDWLGNVDLRAAVTAITMPTLLIHGDRDPLMPLPAARWLSAALPNARLACIEGAAHAPFLSAPERFAELVIEHCHVCRITPHAPTSGR</sequence>
<dbReference type="Gene3D" id="3.40.50.1820">
    <property type="entry name" value="alpha/beta hydrolase"/>
    <property type="match status" value="1"/>
</dbReference>